<dbReference type="Proteomes" id="UP000440978">
    <property type="component" value="Unassembled WGS sequence"/>
</dbReference>
<dbReference type="NCBIfam" id="NF007806">
    <property type="entry name" value="PRK10513.1"/>
    <property type="match status" value="1"/>
</dbReference>
<dbReference type="PROSITE" id="PS01228">
    <property type="entry name" value="COF_1"/>
    <property type="match status" value="1"/>
</dbReference>
<keyword evidence="1" id="KW-0378">Hydrolase</keyword>
<dbReference type="EC" id="3.1.3.23" evidence="1"/>
<proteinExistence type="predicted"/>
<reference evidence="1 2" key="1">
    <citation type="submission" date="2019-11" db="EMBL/GenBank/DDBJ databases">
        <title>Terrilactibacillus tamarindus sp. nov. BCM23-1 isolated from bark of Tamarindus indica.</title>
        <authorList>
            <person name="Kingkaew E."/>
            <person name="Tanasupawat S."/>
        </authorList>
    </citation>
    <scope>NUCLEOTIDE SEQUENCE [LARGE SCALE GENOMIC DNA]</scope>
    <source>
        <strain evidence="1 2">BCM23-1</strain>
    </source>
</reference>
<dbReference type="AlphaFoldDB" id="A0A6N8CNR3"/>
<evidence type="ECO:0000313" key="2">
    <source>
        <dbReference type="Proteomes" id="UP000440978"/>
    </source>
</evidence>
<name>A0A6N8CNR3_9BACI</name>
<keyword evidence="2" id="KW-1185">Reference proteome</keyword>
<protein>
    <submittedName>
        <fullName evidence="1">Sugar-phosphatase</fullName>
        <ecNumber evidence="1">3.1.3.23</ecNumber>
    </submittedName>
</protein>
<dbReference type="SFLD" id="SFLDS00003">
    <property type="entry name" value="Haloacid_Dehalogenase"/>
    <property type="match status" value="1"/>
</dbReference>
<dbReference type="GO" id="GO:0000287">
    <property type="term" value="F:magnesium ion binding"/>
    <property type="evidence" value="ECO:0007669"/>
    <property type="project" value="TreeGrafter"/>
</dbReference>
<dbReference type="SFLD" id="SFLDG01140">
    <property type="entry name" value="C2.B:_Phosphomannomutase_and_P"/>
    <property type="match status" value="1"/>
</dbReference>
<dbReference type="InterPro" id="IPR023214">
    <property type="entry name" value="HAD_sf"/>
</dbReference>
<dbReference type="SFLD" id="SFLDG01144">
    <property type="entry name" value="C2.B.4:_PGP_Like"/>
    <property type="match status" value="1"/>
</dbReference>
<dbReference type="InterPro" id="IPR000150">
    <property type="entry name" value="Cof"/>
</dbReference>
<dbReference type="Pfam" id="PF08282">
    <property type="entry name" value="Hydrolase_3"/>
    <property type="match status" value="1"/>
</dbReference>
<dbReference type="RefSeq" id="WP_155217142.1">
    <property type="nucleotide sequence ID" value="NZ_WNHB01000005.1"/>
</dbReference>
<evidence type="ECO:0000313" key="1">
    <source>
        <dbReference type="EMBL" id="MTT31220.1"/>
    </source>
</evidence>
<dbReference type="OrthoDB" id="9790031at2"/>
<sequence>MMKLIAIDLDGTLLNNEKKITDRTKDVLKKAKNQGVKIVLCTGRPLLGMVHYLDELNLREDGDYGITYNGGLVQKTKTGDVVSEITMSKKDIQILYKLSQTLEVPMNFIDLERVYTPAPPEGKPSLYGGIMKALPFVTTDIESLPEDTKINKALFCIDQPVLDAAIQKIPRSFFENYTMMKSRPVLLEIMNKNVDKGKGLLALGQHLGIKQEEMMTFGDEENDLAMIEYAGLGVAMGNAIDKVKDAAQFITLTNEENGVAYAVEKFVIKK</sequence>
<dbReference type="GO" id="GO:0050308">
    <property type="term" value="F:sugar-phosphatase activity"/>
    <property type="evidence" value="ECO:0007669"/>
    <property type="project" value="UniProtKB-EC"/>
</dbReference>
<dbReference type="NCBIfam" id="TIGR01484">
    <property type="entry name" value="HAD-SF-IIB"/>
    <property type="match status" value="1"/>
</dbReference>
<dbReference type="Gene3D" id="3.40.50.1000">
    <property type="entry name" value="HAD superfamily/HAD-like"/>
    <property type="match status" value="1"/>
</dbReference>
<dbReference type="EMBL" id="WNHB01000005">
    <property type="protein sequence ID" value="MTT31220.1"/>
    <property type="molecule type" value="Genomic_DNA"/>
</dbReference>
<dbReference type="InterPro" id="IPR006379">
    <property type="entry name" value="HAD-SF_hydro_IIB"/>
</dbReference>
<dbReference type="NCBIfam" id="TIGR00099">
    <property type="entry name" value="Cof-subfamily"/>
    <property type="match status" value="1"/>
</dbReference>
<comment type="caution">
    <text evidence="1">The sequence shown here is derived from an EMBL/GenBank/DDBJ whole genome shotgun (WGS) entry which is preliminary data.</text>
</comment>
<dbReference type="GO" id="GO:0005829">
    <property type="term" value="C:cytosol"/>
    <property type="evidence" value="ECO:0007669"/>
    <property type="project" value="TreeGrafter"/>
</dbReference>
<dbReference type="InterPro" id="IPR036412">
    <property type="entry name" value="HAD-like_sf"/>
</dbReference>
<accession>A0A6N8CNR3</accession>
<organism evidence="1 2">
    <name type="scientific">Terrilactibacillus tamarindi</name>
    <dbReference type="NCBI Taxonomy" id="2599694"/>
    <lineage>
        <taxon>Bacteria</taxon>
        <taxon>Bacillati</taxon>
        <taxon>Bacillota</taxon>
        <taxon>Bacilli</taxon>
        <taxon>Bacillales</taxon>
        <taxon>Bacillaceae</taxon>
        <taxon>Terrilactibacillus</taxon>
    </lineage>
</organism>
<gene>
    <name evidence="1" type="ORF">GMB86_04215</name>
</gene>
<dbReference type="CDD" id="cd07516">
    <property type="entry name" value="HAD_Pase"/>
    <property type="match status" value="1"/>
</dbReference>
<dbReference type="PANTHER" id="PTHR10000:SF8">
    <property type="entry name" value="HAD SUPERFAMILY HYDROLASE-LIKE, TYPE 3"/>
    <property type="match status" value="1"/>
</dbReference>
<dbReference type="PANTHER" id="PTHR10000">
    <property type="entry name" value="PHOSPHOSERINE PHOSPHATASE"/>
    <property type="match status" value="1"/>
</dbReference>
<dbReference type="SUPFAM" id="SSF56784">
    <property type="entry name" value="HAD-like"/>
    <property type="match status" value="1"/>
</dbReference>
<dbReference type="Gene3D" id="3.30.1240.10">
    <property type="match status" value="1"/>
</dbReference>